<evidence type="ECO:0000256" key="8">
    <source>
        <dbReference type="SAM" id="MobiDB-lite"/>
    </source>
</evidence>
<dbReference type="OrthoDB" id="5396721at2759"/>
<comment type="caution">
    <text evidence="9">The sequence shown here is derived from an EMBL/GenBank/DDBJ whole genome shotgun (WGS) entry which is preliminary data.</text>
</comment>
<name>A0A9P3FBH9_9PEZI</name>
<organism evidence="9 10">
    <name type="scientific">Cercospora kikuchii</name>
    <dbReference type="NCBI Taxonomy" id="84275"/>
    <lineage>
        <taxon>Eukaryota</taxon>
        <taxon>Fungi</taxon>
        <taxon>Dikarya</taxon>
        <taxon>Ascomycota</taxon>
        <taxon>Pezizomycotina</taxon>
        <taxon>Dothideomycetes</taxon>
        <taxon>Dothideomycetidae</taxon>
        <taxon>Mycosphaerellales</taxon>
        <taxon>Mycosphaerellaceae</taxon>
        <taxon>Cercospora</taxon>
    </lineage>
</organism>
<dbReference type="SFLD" id="SFLDS00029">
    <property type="entry name" value="Radical_SAM"/>
    <property type="match status" value="1"/>
</dbReference>
<dbReference type="InterPro" id="IPR007197">
    <property type="entry name" value="rSAM"/>
</dbReference>
<dbReference type="SUPFAM" id="SSF102114">
    <property type="entry name" value="Radical SAM enzymes"/>
    <property type="match status" value="1"/>
</dbReference>
<sequence>MQAKTYRSFTKSAIPALLQRFAPSLNAEAFLAAGNVFPTRINNHVADDLIDWSKAPKDPLFRLSIPQPEMLRPEHLALVLDEMRRSDTSRIRLRAAAEHVRRQMNPHPAGQKEENVPRLGGQPVQGLQHKYRETVLFFPSEAQYCHAYCTYCFRWAQFTSVGSEQAFKTSDVDMLQQYVASHPQVSDVLFTGGDPMVMPTATLKRYIEPLIGPKAPPNLDTIRIGSKSLAWWPYRYVSDPDSQELLRFFSEVVKSGKHLTIQAHFSHPREVEHPVTQEAVRLIRMTGAHIRSQAPLIRHVNDDPEAWTRMWKLQTKIGIVPYYMFVERDTGARDYFSVPLSRAVEIYDAAYSQLPGTAKTVRGPSMSASPGKVCVVGKAMVHGELHFLLVFLQARNPEWTKGVFFAKYDPEARWLDDLRPAFGADDFFYAKDYERQKLSMAKGSSGQLTDQDWITMSDGWNVQRAGWSMDRSAGHSTAAGPAGRFSGRVRPSGREPLIGHAVHRSPVRCSPCLIRKDVEK</sequence>
<dbReference type="Gene3D" id="3.20.20.70">
    <property type="entry name" value="Aldolase class I"/>
    <property type="match status" value="1"/>
</dbReference>
<reference evidence="9 10" key="1">
    <citation type="submission" date="2021-01" db="EMBL/GenBank/DDBJ databases">
        <title>Cercospora kikuchii MAFF 305040 whole genome shotgun sequence.</title>
        <authorList>
            <person name="Kashiwa T."/>
            <person name="Suzuki T."/>
        </authorList>
    </citation>
    <scope>NUCLEOTIDE SEQUENCE [LARGE SCALE GENOMIC DNA]</scope>
    <source>
        <strain evidence="9 10">MAFF 305040</strain>
    </source>
</reference>
<keyword evidence="2" id="KW-0004">4Fe-4S</keyword>
<dbReference type="SFLD" id="SFLDG01070">
    <property type="entry name" value="PLP-dependent"/>
    <property type="match status" value="1"/>
</dbReference>
<dbReference type="GO" id="GO:0051539">
    <property type="term" value="F:4 iron, 4 sulfur cluster binding"/>
    <property type="evidence" value="ECO:0007669"/>
    <property type="project" value="UniProtKB-KW"/>
</dbReference>
<evidence type="ECO:0000256" key="1">
    <source>
        <dbReference type="ARBA" id="ARBA00001933"/>
    </source>
</evidence>
<proteinExistence type="predicted"/>
<feature type="region of interest" description="Disordered" evidence="8">
    <location>
        <begin position="471"/>
        <end position="490"/>
    </location>
</feature>
<dbReference type="PANTHER" id="PTHR30538:SF0">
    <property type="entry name" value="L-LYSINE 2,3-AMINOMUTASE AQ_1632-RELATED"/>
    <property type="match status" value="1"/>
</dbReference>
<keyword evidence="6" id="KW-0408">Iron</keyword>
<evidence type="ECO:0008006" key="11">
    <source>
        <dbReference type="Google" id="ProtNLM"/>
    </source>
</evidence>
<evidence type="ECO:0000313" key="10">
    <source>
        <dbReference type="Proteomes" id="UP000825890"/>
    </source>
</evidence>
<dbReference type="Proteomes" id="UP000825890">
    <property type="component" value="Unassembled WGS sequence"/>
</dbReference>
<evidence type="ECO:0000313" key="9">
    <source>
        <dbReference type="EMBL" id="GIZ41133.1"/>
    </source>
</evidence>
<accession>A0A9P3FBH9</accession>
<keyword evidence="3" id="KW-0949">S-adenosyl-L-methionine</keyword>
<dbReference type="GeneID" id="68290023"/>
<keyword evidence="5" id="KW-0663">Pyridoxal phosphate</keyword>
<feature type="region of interest" description="Disordered" evidence="8">
    <location>
        <begin position="101"/>
        <end position="122"/>
    </location>
</feature>
<dbReference type="InterPro" id="IPR058240">
    <property type="entry name" value="rSAM_sf"/>
</dbReference>
<keyword evidence="7" id="KW-0411">Iron-sulfur</keyword>
<dbReference type="GO" id="GO:0046872">
    <property type="term" value="F:metal ion binding"/>
    <property type="evidence" value="ECO:0007669"/>
    <property type="project" value="UniProtKB-KW"/>
</dbReference>
<dbReference type="AlphaFoldDB" id="A0A9P3FBH9"/>
<dbReference type="GO" id="GO:0003824">
    <property type="term" value="F:catalytic activity"/>
    <property type="evidence" value="ECO:0007669"/>
    <property type="project" value="InterPro"/>
</dbReference>
<dbReference type="EMBL" id="BOLY01000003">
    <property type="protein sequence ID" value="GIZ41133.1"/>
    <property type="molecule type" value="Genomic_DNA"/>
</dbReference>
<evidence type="ECO:0000256" key="6">
    <source>
        <dbReference type="ARBA" id="ARBA00023004"/>
    </source>
</evidence>
<dbReference type="RefSeq" id="XP_044655620.1">
    <property type="nucleotide sequence ID" value="XM_044799685.1"/>
</dbReference>
<evidence type="ECO:0000256" key="4">
    <source>
        <dbReference type="ARBA" id="ARBA00022723"/>
    </source>
</evidence>
<keyword evidence="4" id="KW-0479">Metal-binding</keyword>
<keyword evidence="10" id="KW-1185">Reference proteome</keyword>
<comment type="cofactor">
    <cofactor evidence="1">
        <name>pyridoxal 5'-phosphate</name>
        <dbReference type="ChEBI" id="CHEBI:597326"/>
    </cofactor>
</comment>
<protein>
    <recommendedName>
        <fullName evidence="11">L-lysine 2,3-aminomutase</fullName>
    </recommendedName>
</protein>
<evidence type="ECO:0000256" key="3">
    <source>
        <dbReference type="ARBA" id="ARBA00022691"/>
    </source>
</evidence>
<evidence type="ECO:0000256" key="7">
    <source>
        <dbReference type="ARBA" id="ARBA00023014"/>
    </source>
</evidence>
<evidence type="ECO:0000256" key="5">
    <source>
        <dbReference type="ARBA" id="ARBA00022898"/>
    </source>
</evidence>
<evidence type="ECO:0000256" key="2">
    <source>
        <dbReference type="ARBA" id="ARBA00022485"/>
    </source>
</evidence>
<dbReference type="InterPro" id="IPR013785">
    <property type="entry name" value="Aldolase_TIM"/>
</dbReference>
<dbReference type="InterPro" id="IPR003739">
    <property type="entry name" value="Lys_aminomutase/Glu_NH3_mut"/>
</dbReference>
<gene>
    <name evidence="9" type="ORF">CKM354_000444800</name>
</gene>
<dbReference type="PANTHER" id="PTHR30538">
    <property type="entry name" value="LYSINE 2,3-AMINOMUTASE-RELATED"/>
    <property type="match status" value="1"/>
</dbReference>